<name>A0A9J2PHQ2_ASCLU</name>
<keyword evidence="1" id="KW-1185">Reference proteome</keyword>
<evidence type="ECO:0000313" key="2">
    <source>
        <dbReference type="WBParaSite" id="ALUE_0000943701-mRNA-1"/>
    </source>
</evidence>
<proteinExistence type="predicted"/>
<sequence>MFYRIRDILRGRKCAVLPISTKRRRFLASSLRSMMQFTKKNSLQHLRHRYEHSAERNSLEYICVGRLKVLKCASFTDLNSRNASPAVYCKMMNISHKTNVEIFFLEYHNGRFPYVFRYTLE</sequence>
<evidence type="ECO:0000313" key="1">
    <source>
        <dbReference type="Proteomes" id="UP000036681"/>
    </source>
</evidence>
<accession>A0A9J2PHQ2</accession>
<reference evidence="2" key="1">
    <citation type="submission" date="2023-03" db="UniProtKB">
        <authorList>
            <consortium name="WormBaseParasite"/>
        </authorList>
    </citation>
    <scope>IDENTIFICATION</scope>
</reference>
<dbReference type="AlphaFoldDB" id="A0A9J2PHQ2"/>
<dbReference type="Proteomes" id="UP000036681">
    <property type="component" value="Unplaced"/>
</dbReference>
<protein>
    <submittedName>
        <fullName evidence="2">Uncharacterized protein</fullName>
    </submittedName>
</protein>
<dbReference type="WBParaSite" id="ALUE_0000943701-mRNA-1">
    <property type="protein sequence ID" value="ALUE_0000943701-mRNA-1"/>
    <property type="gene ID" value="ALUE_0000943701"/>
</dbReference>
<organism evidence="1 2">
    <name type="scientific">Ascaris lumbricoides</name>
    <name type="common">Giant roundworm</name>
    <dbReference type="NCBI Taxonomy" id="6252"/>
    <lineage>
        <taxon>Eukaryota</taxon>
        <taxon>Metazoa</taxon>
        <taxon>Ecdysozoa</taxon>
        <taxon>Nematoda</taxon>
        <taxon>Chromadorea</taxon>
        <taxon>Rhabditida</taxon>
        <taxon>Spirurina</taxon>
        <taxon>Ascaridomorpha</taxon>
        <taxon>Ascaridoidea</taxon>
        <taxon>Ascarididae</taxon>
        <taxon>Ascaris</taxon>
    </lineage>
</organism>